<feature type="transmembrane region" description="Helical" evidence="2">
    <location>
        <begin position="35"/>
        <end position="56"/>
    </location>
</feature>
<keyword evidence="2" id="KW-0812">Transmembrane</keyword>
<organism evidence="3 4">
    <name type="scientific">Pseudodesulfovibrio karagichevae</name>
    <dbReference type="NCBI Taxonomy" id="3239305"/>
    <lineage>
        <taxon>Bacteria</taxon>
        <taxon>Pseudomonadati</taxon>
        <taxon>Thermodesulfobacteriota</taxon>
        <taxon>Desulfovibrionia</taxon>
        <taxon>Desulfovibrionales</taxon>
        <taxon>Desulfovibrionaceae</taxon>
    </lineage>
</organism>
<reference evidence="3 4" key="1">
    <citation type="submission" date="2024-08" db="EMBL/GenBank/DDBJ databases">
        <title>Sulfate-reducing bacteria isolated from formation water of the oil field in Kazakhstan and description of Pseudodesulfovibrio sp.</title>
        <authorList>
            <person name="Bidzhieva S.K."/>
            <person name="Tourova T.P."/>
            <person name="Grouzdev D.S."/>
            <person name="Beletsky A.V."/>
            <person name="Sokolova D.S."/>
            <person name="Samigullina S.R."/>
            <person name="Poltaraus A.B."/>
            <person name="Avtukh A.N."/>
            <person name="Tereshina V.M."/>
            <person name="Zhaparov N.S."/>
            <person name="Mardanov A.V."/>
            <person name="Nazina T.N."/>
        </authorList>
    </citation>
    <scope>NUCLEOTIDE SEQUENCE [LARGE SCALE GENOMIC DNA]</scope>
    <source>
        <strain evidence="3 4">9FUS</strain>
    </source>
</reference>
<feature type="transmembrane region" description="Helical" evidence="2">
    <location>
        <begin position="6"/>
        <end position="23"/>
    </location>
</feature>
<keyword evidence="1" id="KW-0175">Coiled coil</keyword>
<protein>
    <submittedName>
        <fullName evidence="3">DUF2304 domain-containing protein</fullName>
    </submittedName>
</protein>
<keyword evidence="2" id="KW-0472">Membrane</keyword>
<dbReference type="EMBL" id="JBGLYH010000001">
    <property type="protein sequence ID" value="MEZ7195172.1"/>
    <property type="molecule type" value="Genomic_DNA"/>
</dbReference>
<keyword evidence="4" id="KW-1185">Reference proteome</keyword>
<comment type="caution">
    <text evidence="3">The sequence shown here is derived from an EMBL/GenBank/DDBJ whole genome shotgun (WGS) entry which is preliminary data.</text>
</comment>
<sequence>MTLFNEVSTGIAVVVGSVIIWLIRKQRIGVYQTALWLGAVFCIILFGVFPSILDWLGGLLGVHYPPILLIIVSLCILLIKLLTMDIQLTRQETRIRFLTQKMAAYEARLTDLEDNGDKQDGGA</sequence>
<name>A0ABV4JWR9_9BACT</name>
<feature type="transmembrane region" description="Helical" evidence="2">
    <location>
        <begin position="62"/>
        <end position="82"/>
    </location>
</feature>
<dbReference type="Pfam" id="PF10066">
    <property type="entry name" value="DUF2304"/>
    <property type="match status" value="1"/>
</dbReference>
<evidence type="ECO:0000256" key="1">
    <source>
        <dbReference type="SAM" id="Coils"/>
    </source>
</evidence>
<feature type="coiled-coil region" evidence="1">
    <location>
        <begin position="88"/>
        <end position="115"/>
    </location>
</feature>
<proteinExistence type="predicted"/>
<dbReference type="InterPro" id="IPR019277">
    <property type="entry name" value="DUF2304"/>
</dbReference>
<dbReference type="Proteomes" id="UP001568698">
    <property type="component" value="Unassembled WGS sequence"/>
</dbReference>
<gene>
    <name evidence="3" type="ORF">AB6M95_00290</name>
</gene>
<keyword evidence="2" id="KW-1133">Transmembrane helix</keyword>
<accession>A0ABV4JWR9</accession>
<dbReference type="RefSeq" id="WP_371384727.1">
    <property type="nucleotide sequence ID" value="NZ_JBGLYH010000001.1"/>
</dbReference>
<evidence type="ECO:0000313" key="3">
    <source>
        <dbReference type="EMBL" id="MEZ7195172.1"/>
    </source>
</evidence>
<evidence type="ECO:0000313" key="4">
    <source>
        <dbReference type="Proteomes" id="UP001568698"/>
    </source>
</evidence>
<evidence type="ECO:0000256" key="2">
    <source>
        <dbReference type="SAM" id="Phobius"/>
    </source>
</evidence>